<feature type="compositionally biased region" description="Basic residues" evidence="1">
    <location>
        <begin position="53"/>
        <end position="63"/>
    </location>
</feature>
<dbReference type="GO" id="GO:0005096">
    <property type="term" value="F:GTPase activator activity"/>
    <property type="evidence" value="ECO:0007669"/>
    <property type="project" value="TreeGrafter"/>
</dbReference>
<dbReference type="InterPro" id="IPR036020">
    <property type="entry name" value="WW_dom_sf"/>
</dbReference>
<dbReference type="PANTHER" id="PTHR45876:SF8">
    <property type="entry name" value="FI04035P"/>
    <property type="match status" value="1"/>
</dbReference>
<reference evidence="3" key="2">
    <citation type="submission" date="2020-05" db="UniProtKB">
        <authorList>
            <consortium name="EnsemblMetazoa"/>
        </authorList>
    </citation>
    <scope>IDENTIFICATION</scope>
    <source>
        <strain evidence="3">CM1001059</strain>
    </source>
</reference>
<feature type="region of interest" description="Disordered" evidence="1">
    <location>
        <begin position="41"/>
        <end position="150"/>
    </location>
</feature>
<dbReference type="VEuPathDB" id="VectorBase:AMEC002594"/>
<feature type="compositionally biased region" description="Basic residues" evidence="1">
    <location>
        <begin position="111"/>
        <end position="124"/>
    </location>
</feature>
<dbReference type="EnsemblMetazoa" id="AMEC002594-RA">
    <property type="protein sequence ID" value="AMEC002594-PA"/>
    <property type="gene ID" value="AMEC002594"/>
</dbReference>
<evidence type="ECO:0000313" key="3">
    <source>
        <dbReference type="EnsemblMetazoa" id="AMEC002594-PA"/>
    </source>
</evidence>
<dbReference type="PROSITE" id="PS50020">
    <property type="entry name" value="WW_DOMAIN_2"/>
    <property type="match status" value="1"/>
</dbReference>
<proteinExistence type="predicted"/>
<accession>A0A182THW2</accession>
<dbReference type="Gene3D" id="2.20.70.10">
    <property type="match status" value="1"/>
</dbReference>
<feature type="domain" description="WW" evidence="2">
    <location>
        <begin position="1"/>
        <end position="26"/>
    </location>
</feature>
<protein>
    <submittedName>
        <fullName evidence="3">WW domain-containing protein</fullName>
    </submittedName>
</protein>
<keyword evidence="4" id="KW-1185">Reference proteome</keyword>
<evidence type="ECO:0000313" key="4">
    <source>
        <dbReference type="Proteomes" id="UP000075902"/>
    </source>
</evidence>
<dbReference type="AlphaFoldDB" id="A0A182THW2"/>
<name>A0A182THW2_9DIPT</name>
<evidence type="ECO:0000259" key="2">
    <source>
        <dbReference type="PROSITE" id="PS50020"/>
    </source>
</evidence>
<organism evidence="3 4">
    <name type="scientific">Anopheles melas</name>
    <dbReference type="NCBI Taxonomy" id="34690"/>
    <lineage>
        <taxon>Eukaryota</taxon>
        <taxon>Metazoa</taxon>
        <taxon>Ecdysozoa</taxon>
        <taxon>Arthropoda</taxon>
        <taxon>Hexapoda</taxon>
        <taxon>Insecta</taxon>
        <taxon>Pterygota</taxon>
        <taxon>Neoptera</taxon>
        <taxon>Endopterygota</taxon>
        <taxon>Diptera</taxon>
        <taxon>Nematocera</taxon>
        <taxon>Culicoidea</taxon>
        <taxon>Culicidae</taxon>
        <taxon>Anophelinae</taxon>
        <taxon>Anopheles</taxon>
    </lineage>
</organism>
<dbReference type="Proteomes" id="UP000075902">
    <property type="component" value="Unassembled WGS sequence"/>
</dbReference>
<sequence>MFDTNTCRFYYYNVASQKTVWHRPQNCDIIPLAKLQTLKQNTDPSDRKDATLPHHHHHHHHHGTGSSGSTAGGIGGLGSLGGASKLGGSGTVGKSCGHRTATGVTDYRDRDHHHRSSSSGHRRGGGGGLDQRSNSELLASPQGRHSLQHR</sequence>
<dbReference type="InterPro" id="IPR001202">
    <property type="entry name" value="WW_dom"/>
</dbReference>
<dbReference type="STRING" id="34690.A0A182THW2"/>
<dbReference type="GO" id="GO:0005737">
    <property type="term" value="C:cytoplasm"/>
    <property type="evidence" value="ECO:0007669"/>
    <property type="project" value="TreeGrafter"/>
</dbReference>
<dbReference type="SUPFAM" id="SSF51045">
    <property type="entry name" value="WW domain"/>
    <property type="match status" value="1"/>
</dbReference>
<dbReference type="PANTHER" id="PTHR45876">
    <property type="entry name" value="FI04035P"/>
    <property type="match status" value="1"/>
</dbReference>
<reference evidence="4" key="1">
    <citation type="submission" date="2014-01" db="EMBL/GenBank/DDBJ databases">
        <title>The Genome Sequence of Anopheles melas CM1001059_A (V2).</title>
        <authorList>
            <consortium name="The Broad Institute Genomics Platform"/>
            <person name="Neafsey D.E."/>
            <person name="Besansky N."/>
            <person name="Howell P."/>
            <person name="Walton C."/>
            <person name="Young S.K."/>
            <person name="Zeng Q."/>
            <person name="Gargeya S."/>
            <person name="Fitzgerald M."/>
            <person name="Haas B."/>
            <person name="Abouelleil A."/>
            <person name="Allen A.W."/>
            <person name="Alvarado L."/>
            <person name="Arachchi H.M."/>
            <person name="Berlin A.M."/>
            <person name="Chapman S.B."/>
            <person name="Gainer-Dewar J."/>
            <person name="Goldberg J."/>
            <person name="Griggs A."/>
            <person name="Gujja S."/>
            <person name="Hansen M."/>
            <person name="Howarth C."/>
            <person name="Imamovic A."/>
            <person name="Ireland A."/>
            <person name="Larimer J."/>
            <person name="McCowan C."/>
            <person name="Murphy C."/>
            <person name="Pearson M."/>
            <person name="Poon T.W."/>
            <person name="Priest M."/>
            <person name="Roberts A."/>
            <person name="Saif S."/>
            <person name="Shea T."/>
            <person name="Sisk P."/>
            <person name="Sykes S."/>
            <person name="Wortman J."/>
            <person name="Nusbaum C."/>
            <person name="Birren B."/>
        </authorList>
    </citation>
    <scope>NUCLEOTIDE SEQUENCE [LARGE SCALE GENOMIC DNA]</scope>
    <source>
        <strain evidence="4">CM1001059</strain>
    </source>
</reference>
<feature type="compositionally biased region" description="Gly residues" evidence="1">
    <location>
        <begin position="70"/>
        <end position="91"/>
    </location>
</feature>
<evidence type="ECO:0000256" key="1">
    <source>
        <dbReference type="SAM" id="MobiDB-lite"/>
    </source>
</evidence>